<dbReference type="EMBL" id="LNYU01000024">
    <property type="protein sequence ID" value="KTD63751.1"/>
    <property type="molecule type" value="Genomic_DNA"/>
</dbReference>
<gene>
    <name evidence="7" type="ORF">Lsan_1184</name>
</gene>
<sequence>MMPDVINLKGYRSILCLNGDLPKPDFFIAMNLPIIAADGAANRLFELGVHPQLIIGDLDSINTPILESYPFLHLPDQESSDYQKAMHYLSDNNLLPAIIVGVNGGFLDHILNNINIFMTTNCLLYSPPVRGFVLREKSQQNFLLPVQTKISLLGMPTAILSSHGLQWELHCSQLSFPGKTSCFNRTRLPEVILEAHQGAALVLIYEQMIKDAGISRKPRQ</sequence>
<dbReference type="PANTHER" id="PTHR41299:SF1">
    <property type="entry name" value="THIAMINE PYROPHOSPHOKINASE"/>
    <property type="match status" value="1"/>
</dbReference>
<evidence type="ECO:0000256" key="2">
    <source>
        <dbReference type="ARBA" id="ARBA00022741"/>
    </source>
</evidence>
<dbReference type="GO" id="GO:0005524">
    <property type="term" value="F:ATP binding"/>
    <property type="evidence" value="ECO:0007669"/>
    <property type="project" value="UniProtKB-KW"/>
</dbReference>
<dbReference type="GO" id="GO:0009229">
    <property type="term" value="P:thiamine diphosphate biosynthetic process"/>
    <property type="evidence" value="ECO:0007669"/>
    <property type="project" value="InterPro"/>
</dbReference>
<dbReference type="Proteomes" id="UP000054703">
    <property type="component" value="Unassembled WGS sequence"/>
</dbReference>
<dbReference type="AlphaFoldDB" id="A0A0W0Z3N0"/>
<dbReference type="InterPro" id="IPR006282">
    <property type="entry name" value="Thi_PPkinase"/>
</dbReference>
<dbReference type="GO" id="GO:0004788">
    <property type="term" value="F:thiamine diphosphokinase activity"/>
    <property type="evidence" value="ECO:0007669"/>
    <property type="project" value="UniProtKB-UniRule"/>
</dbReference>
<feature type="domain" description="Thiamin pyrophosphokinase catalytic" evidence="6">
    <location>
        <begin position="34"/>
        <end position="119"/>
    </location>
</feature>
<evidence type="ECO:0000256" key="1">
    <source>
        <dbReference type="ARBA" id="ARBA00022679"/>
    </source>
</evidence>
<evidence type="ECO:0000256" key="4">
    <source>
        <dbReference type="ARBA" id="ARBA00022840"/>
    </source>
</evidence>
<proteinExistence type="predicted"/>
<evidence type="ECO:0000256" key="5">
    <source>
        <dbReference type="NCBIfam" id="TIGR01378"/>
    </source>
</evidence>
<dbReference type="CDD" id="cd07995">
    <property type="entry name" value="TPK"/>
    <property type="match status" value="1"/>
</dbReference>
<dbReference type="InterPro" id="IPR007371">
    <property type="entry name" value="TPK_catalytic"/>
</dbReference>
<accession>A0A0W0Z3N0</accession>
<dbReference type="InterPro" id="IPR036759">
    <property type="entry name" value="TPK_catalytic_sf"/>
</dbReference>
<evidence type="ECO:0000313" key="8">
    <source>
        <dbReference type="Proteomes" id="UP000054703"/>
    </source>
</evidence>
<protein>
    <recommendedName>
        <fullName evidence="5">Thiamine diphosphokinase</fullName>
        <ecNumber evidence="5">2.7.6.2</ecNumber>
    </recommendedName>
</protein>
<keyword evidence="4" id="KW-0067">ATP-binding</keyword>
<dbReference type="PANTHER" id="PTHR41299">
    <property type="entry name" value="THIAMINE PYROPHOSPHOKINASE"/>
    <property type="match status" value="1"/>
</dbReference>
<dbReference type="GO" id="GO:0006772">
    <property type="term" value="P:thiamine metabolic process"/>
    <property type="evidence" value="ECO:0007669"/>
    <property type="project" value="UniProtKB-UniRule"/>
</dbReference>
<dbReference type="InterPro" id="IPR053149">
    <property type="entry name" value="TPK"/>
</dbReference>
<comment type="caution">
    <text evidence="7">The sequence shown here is derived from an EMBL/GenBank/DDBJ whole genome shotgun (WGS) entry which is preliminary data.</text>
</comment>
<dbReference type="NCBIfam" id="TIGR01378">
    <property type="entry name" value="thi_PPkinase"/>
    <property type="match status" value="1"/>
</dbReference>
<name>A0A0W0Z3N0_9GAMM</name>
<dbReference type="GO" id="GO:0016301">
    <property type="term" value="F:kinase activity"/>
    <property type="evidence" value="ECO:0007669"/>
    <property type="project" value="UniProtKB-KW"/>
</dbReference>
<evidence type="ECO:0000259" key="6">
    <source>
        <dbReference type="Pfam" id="PF04263"/>
    </source>
</evidence>
<evidence type="ECO:0000256" key="3">
    <source>
        <dbReference type="ARBA" id="ARBA00022777"/>
    </source>
</evidence>
<keyword evidence="8" id="KW-1185">Reference proteome</keyword>
<keyword evidence="1" id="KW-0808">Transferase</keyword>
<dbReference type="SUPFAM" id="SSF63999">
    <property type="entry name" value="Thiamin pyrophosphokinase, catalytic domain"/>
    <property type="match status" value="1"/>
</dbReference>
<dbReference type="PATRIC" id="fig|45074.5.peg.1262"/>
<keyword evidence="3 7" id="KW-0418">Kinase</keyword>
<dbReference type="Gene3D" id="3.40.50.10240">
    <property type="entry name" value="Thiamin pyrophosphokinase, catalytic domain"/>
    <property type="match status" value="1"/>
</dbReference>
<keyword evidence="2" id="KW-0547">Nucleotide-binding</keyword>
<reference evidence="7 8" key="1">
    <citation type="submission" date="2015-11" db="EMBL/GenBank/DDBJ databases">
        <title>Genomic analysis of 38 Legionella species identifies large and diverse effector repertoires.</title>
        <authorList>
            <person name="Burstein D."/>
            <person name="Amaro F."/>
            <person name="Zusman T."/>
            <person name="Lifshitz Z."/>
            <person name="Cohen O."/>
            <person name="Gilbert J.A."/>
            <person name="Pupko T."/>
            <person name="Shuman H.A."/>
            <person name="Segal G."/>
        </authorList>
    </citation>
    <scope>NUCLEOTIDE SEQUENCE [LARGE SCALE GENOMIC DNA]</scope>
    <source>
        <strain evidence="7 8">SC-63-C7</strain>
    </source>
</reference>
<organism evidence="7 8">
    <name type="scientific">Legionella santicrucis</name>
    <dbReference type="NCBI Taxonomy" id="45074"/>
    <lineage>
        <taxon>Bacteria</taxon>
        <taxon>Pseudomonadati</taxon>
        <taxon>Pseudomonadota</taxon>
        <taxon>Gammaproteobacteria</taxon>
        <taxon>Legionellales</taxon>
        <taxon>Legionellaceae</taxon>
        <taxon>Legionella</taxon>
    </lineage>
</organism>
<dbReference type="EC" id="2.7.6.2" evidence="5"/>
<dbReference type="STRING" id="45074.Lsan_1184"/>
<dbReference type="Pfam" id="PF04263">
    <property type="entry name" value="TPK_catalytic"/>
    <property type="match status" value="1"/>
</dbReference>
<evidence type="ECO:0000313" key="7">
    <source>
        <dbReference type="EMBL" id="KTD63751.1"/>
    </source>
</evidence>